<dbReference type="EMBL" id="KN831769">
    <property type="protein sequence ID" value="KIM48213.1"/>
    <property type="molecule type" value="Genomic_DNA"/>
</dbReference>
<feature type="compositionally biased region" description="Low complexity" evidence="8">
    <location>
        <begin position="831"/>
        <end position="846"/>
    </location>
</feature>
<evidence type="ECO:0000256" key="5">
    <source>
        <dbReference type="ARBA" id="ARBA00022829"/>
    </source>
</evidence>
<dbReference type="GO" id="GO:0007059">
    <property type="term" value="P:chromosome segregation"/>
    <property type="evidence" value="ECO:0007669"/>
    <property type="project" value="UniProtKB-KW"/>
</dbReference>
<feature type="region of interest" description="Disordered" evidence="8">
    <location>
        <begin position="381"/>
        <end position="400"/>
    </location>
</feature>
<dbReference type="OrthoDB" id="6123at2759"/>
<dbReference type="HOGENOM" id="CLU_273322_0_0_1"/>
<keyword evidence="4" id="KW-0963">Cytoplasm</keyword>
<feature type="region of interest" description="Disordered" evidence="8">
    <location>
        <begin position="861"/>
        <end position="978"/>
    </location>
</feature>
<dbReference type="PANTHER" id="PTHR13142:SF1">
    <property type="entry name" value="INNER CENTROMERE PROTEIN"/>
    <property type="match status" value="1"/>
</dbReference>
<evidence type="ECO:0000313" key="10">
    <source>
        <dbReference type="EMBL" id="KIM48213.1"/>
    </source>
</evidence>
<dbReference type="GO" id="GO:0005634">
    <property type="term" value="C:nucleus"/>
    <property type="evidence" value="ECO:0007669"/>
    <property type="project" value="UniProtKB-SubCell"/>
</dbReference>
<dbReference type="Gene3D" id="6.10.250.2990">
    <property type="match status" value="1"/>
</dbReference>
<sequence length="1169" mass="127963">MAHPGLLSWSNSIRLTMANDSGRQDFKDQVQTYGFLFLDDYLDNIIYGAKQDPLIELVKTPGRKKAIAKKPKLVSSKLGNTVSLTSENESGTENLAPLSAALFKVHSEQAAGENAAAEIGLSKDNQPGPGNKYLRSPLLPIQPGNDTLSGKPQQEVLTVATPVQVLPVPHSSMEHSDLSVIAEDDEPLERGRPSTYDHTKNVSRSTPPASAVASQLHHRSPEAGLNISNHDINISSTESMDTFHSVPLDSSFVSVIDKTQTKETQPISVHEPQAPITHEADFRHGGGQHSYEAVEDFAMADIQEGFVPFDQKSIEKPSVVSFPTLPEPMPLRKSMRHPRDPAMITAMLGAATPGLPAGGKRTSWLIKAREVKALEVTTKKPFAQPVGSPPHGTKRKSEDFPAIPQFEAVDGERQPKALKVAEGETAPRKSKVPREPAQEELLATRDPQMQHVHGTVEPGQEGVLDRLKKTVEGLGARVNKTMGKSLGGGAATALAEARAAAEARVAERDRKEEEMTMAVEAPYAKDPRSASSQGADTAKSSTLQNEGRLSISDLFPMEGRVKEKHKVPEKGLQYPHNVQSKAPLDRESTSTTPPNSPPSVNPVLLANPLVFNKPHPVFIPPQPAASNSRTPALAQFSAFKAPSAPKCTTPVSLAVGFSPRLPSKSSPKAKVTASLTTHSTLESVQSDQLFEHDDDAPAWMHGTQDTEYTIGYETQSQPQNPQICDEDDSWSVDEKLAPGVQWTFSGSKEDSMTWSTLPSQSQRADTGPVIKTSPIREIRGERDSISTSHQVPGAFDVKMLEEPEEEAALPHDAELEEIILEGNAEPKIPRSQSQMSMASSESSQSQVGFLGQASKLLSSALGTSKKKQPEVKKVLQMAAAAAKKQQEEADKTAARLREMESRRQLALQRKAEEEKAKALEEDRKMKEEAERRKKEREEHTDKKPLKSSVVKKDDEAQKKRKIENEKKQEIKKPSVLLGKSHLKTALKQPTALNSSYAFAHVGQAAGSTSDQSKLGPESSTSLYKGKAQAQQLPLDDDVSQPSQLVQSQMAARAKAQLNASKQIEPIIPSESIELPDINSEYSDSDDEDRVRTFDPPEWAQSPELRQALEMQSTINPDDIFGAVRPLRMEEIFKTRTSRFRARTSSANWTGTDRLTIQEEKDYARRMGFK</sequence>
<evidence type="ECO:0000313" key="11">
    <source>
        <dbReference type="Proteomes" id="UP000053424"/>
    </source>
</evidence>
<keyword evidence="6" id="KW-0206">Cytoskeleton</keyword>
<evidence type="ECO:0000256" key="7">
    <source>
        <dbReference type="ARBA" id="ARBA00023242"/>
    </source>
</evidence>
<gene>
    <name evidence="10" type="ORF">M413DRAFT_225123</name>
</gene>
<dbReference type="InterPro" id="IPR005635">
    <property type="entry name" value="Inner_centromere_prot_ARK-bd"/>
</dbReference>
<feature type="compositionally biased region" description="Polar residues" evidence="8">
    <location>
        <begin position="529"/>
        <end position="547"/>
    </location>
</feature>
<name>A0A0C2YEL3_HEBCY</name>
<dbReference type="PANTHER" id="PTHR13142">
    <property type="entry name" value="INNER CENTROMERE PROTEIN"/>
    <property type="match status" value="1"/>
</dbReference>
<keyword evidence="5" id="KW-0159">Chromosome partition</keyword>
<dbReference type="Pfam" id="PF03941">
    <property type="entry name" value="INCENP_ARK-bind"/>
    <property type="match status" value="1"/>
</dbReference>
<evidence type="ECO:0000256" key="8">
    <source>
        <dbReference type="SAM" id="MobiDB-lite"/>
    </source>
</evidence>
<protein>
    <recommendedName>
        <fullName evidence="9">Inner centromere protein ARK-binding domain-containing protein</fullName>
    </recommendedName>
</protein>
<evidence type="ECO:0000259" key="9">
    <source>
        <dbReference type="Pfam" id="PF03941"/>
    </source>
</evidence>
<feature type="compositionally biased region" description="Polar residues" evidence="8">
    <location>
        <begin position="1005"/>
        <end position="1022"/>
    </location>
</feature>
<evidence type="ECO:0000256" key="1">
    <source>
        <dbReference type="ARBA" id="ARBA00004123"/>
    </source>
</evidence>
<dbReference type="GO" id="GO:0005819">
    <property type="term" value="C:spindle"/>
    <property type="evidence" value="ECO:0007669"/>
    <property type="project" value="UniProtKB-SubCell"/>
</dbReference>
<dbReference type="STRING" id="686832.A0A0C2YEL3"/>
<feature type="region of interest" description="Disordered" evidence="8">
    <location>
        <begin position="506"/>
        <end position="600"/>
    </location>
</feature>
<feature type="compositionally biased region" description="Basic and acidic residues" evidence="8">
    <location>
        <begin position="420"/>
        <end position="437"/>
    </location>
</feature>
<comment type="subcellular location">
    <subcellularLocation>
        <location evidence="2">Cytoplasm</location>
        <location evidence="2">Cytoskeleton</location>
        <location evidence="2">Spindle</location>
    </subcellularLocation>
    <subcellularLocation>
        <location evidence="1">Nucleus</location>
    </subcellularLocation>
</comment>
<dbReference type="Proteomes" id="UP000053424">
    <property type="component" value="Unassembled WGS sequence"/>
</dbReference>
<keyword evidence="7" id="KW-0539">Nucleus</keyword>
<comment type="similarity">
    <text evidence="3">Belongs to the INCENP family.</text>
</comment>
<organism evidence="10 11">
    <name type="scientific">Hebeloma cylindrosporum</name>
    <dbReference type="NCBI Taxonomy" id="76867"/>
    <lineage>
        <taxon>Eukaryota</taxon>
        <taxon>Fungi</taxon>
        <taxon>Dikarya</taxon>
        <taxon>Basidiomycota</taxon>
        <taxon>Agaricomycotina</taxon>
        <taxon>Agaricomycetes</taxon>
        <taxon>Agaricomycetidae</taxon>
        <taxon>Agaricales</taxon>
        <taxon>Agaricineae</taxon>
        <taxon>Hymenogastraceae</taxon>
        <taxon>Hebeloma</taxon>
    </lineage>
</organism>
<feature type="compositionally biased region" description="Basic and acidic residues" evidence="8">
    <location>
        <begin position="884"/>
        <end position="972"/>
    </location>
</feature>
<keyword evidence="11" id="KW-1185">Reference proteome</keyword>
<feature type="region of interest" description="Disordered" evidence="8">
    <location>
        <begin position="1066"/>
        <end position="1097"/>
    </location>
</feature>
<feature type="region of interest" description="Disordered" evidence="8">
    <location>
        <begin position="118"/>
        <end position="137"/>
    </location>
</feature>
<feature type="region of interest" description="Disordered" evidence="8">
    <location>
        <begin position="1002"/>
        <end position="1046"/>
    </location>
</feature>
<reference evidence="11" key="2">
    <citation type="submission" date="2015-01" db="EMBL/GenBank/DDBJ databases">
        <title>Evolutionary Origins and Diversification of the Mycorrhizal Mutualists.</title>
        <authorList>
            <consortium name="DOE Joint Genome Institute"/>
            <consortium name="Mycorrhizal Genomics Consortium"/>
            <person name="Kohler A."/>
            <person name="Kuo A."/>
            <person name="Nagy L.G."/>
            <person name="Floudas D."/>
            <person name="Copeland A."/>
            <person name="Barry K.W."/>
            <person name="Cichocki N."/>
            <person name="Veneault-Fourrey C."/>
            <person name="LaButti K."/>
            <person name="Lindquist E.A."/>
            <person name="Lipzen A."/>
            <person name="Lundell T."/>
            <person name="Morin E."/>
            <person name="Murat C."/>
            <person name="Riley R."/>
            <person name="Ohm R."/>
            <person name="Sun H."/>
            <person name="Tunlid A."/>
            <person name="Henrissat B."/>
            <person name="Grigoriev I.V."/>
            <person name="Hibbett D.S."/>
            <person name="Martin F."/>
        </authorList>
    </citation>
    <scope>NUCLEOTIDE SEQUENCE [LARGE SCALE GENOMIC DNA]</scope>
    <source>
        <strain evidence="11">h7</strain>
    </source>
</reference>
<feature type="compositionally biased region" description="Polar residues" evidence="8">
    <location>
        <begin position="747"/>
        <end position="764"/>
    </location>
</feature>
<feature type="compositionally biased region" description="Basic and acidic residues" evidence="8">
    <location>
        <begin position="188"/>
        <end position="200"/>
    </location>
</feature>
<feature type="region of interest" description="Disordered" evidence="8">
    <location>
        <begin position="747"/>
        <end position="847"/>
    </location>
</feature>
<reference evidence="10 11" key="1">
    <citation type="submission" date="2014-04" db="EMBL/GenBank/DDBJ databases">
        <authorList>
            <consortium name="DOE Joint Genome Institute"/>
            <person name="Kuo A."/>
            <person name="Gay G."/>
            <person name="Dore J."/>
            <person name="Kohler A."/>
            <person name="Nagy L.G."/>
            <person name="Floudas D."/>
            <person name="Copeland A."/>
            <person name="Barry K.W."/>
            <person name="Cichocki N."/>
            <person name="Veneault-Fourrey C."/>
            <person name="LaButti K."/>
            <person name="Lindquist E.A."/>
            <person name="Lipzen A."/>
            <person name="Lundell T."/>
            <person name="Morin E."/>
            <person name="Murat C."/>
            <person name="Sun H."/>
            <person name="Tunlid A."/>
            <person name="Henrissat B."/>
            <person name="Grigoriev I.V."/>
            <person name="Hibbett D.S."/>
            <person name="Martin F."/>
            <person name="Nordberg H.P."/>
            <person name="Cantor M.N."/>
            <person name="Hua S.X."/>
        </authorList>
    </citation>
    <scope>NUCLEOTIDE SEQUENCE [LARGE SCALE GENOMIC DNA]</scope>
    <source>
        <strain evidence="11">h7</strain>
    </source>
</reference>
<feature type="region of interest" description="Disordered" evidence="8">
    <location>
        <begin position="184"/>
        <end position="228"/>
    </location>
</feature>
<feature type="region of interest" description="Disordered" evidence="8">
    <location>
        <begin position="420"/>
        <end position="441"/>
    </location>
</feature>
<evidence type="ECO:0000256" key="2">
    <source>
        <dbReference type="ARBA" id="ARBA00004186"/>
    </source>
</evidence>
<evidence type="ECO:0000256" key="4">
    <source>
        <dbReference type="ARBA" id="ARBA00022490"/>
    </source>
</evidence>
<feature type="compositionally biased region" description="Basic and acidic residues" evidence="8">
    <location>
        <begin position="774"/>
        <end position="784"/>
    </location>
</feature>
<feature type="domain" description="Inner centromere protein ARK-binding" evidence="9">
    <location>
        <begin position="1076"/>
        <end position="1132"/>
    </location>
</feature>
<dbReference type="AlphaFoldDB" id="A0A0C2YEL3"/>
<proteinExistence type="inferred from homology"/>
<accession>A0A0C2YEL3</accession>
<evidence type="ECO:0000256" key="3">
    <source>
        <dbReference type="ARBA" id="ARBA00010042"/>
    </source>
</evidence>
<evidence type="ECO:0000256" key="6">
    <source>
        <dbReference type="ARBA" id="ARBA00023212"/>
    </source>
</evidence>